<dbReference type="Pfam" id="PF00443">
    <property type="entry name" value="UCH"/>
    <property type="match status" value="1"/>
</dbReference>
<keyword evidence="11" id="KW-0804">Transcription</keyword>
<comment type="catalytic activity">
    <reaction evidence="1 15">
        <text>Thiol-dependent hydrolysis of ester, thioester, amide, peptide and isopeptide bonds formed by the C-terminal Gly of ubiquitin (a 76-residue protein attached to proteins as an intracellular targeting signal).</text>
        <dbReference type="EC" id="3.4.19.12"/>
    </reaction>
</comment>
<gene>
    <name evidence="19" type="ORF">FVE85_3132</name>
</gene>
<dbReference type="SUPFAM" id="SSF57850">
    <property type="entry name" value="RING/U-box"/>
    <property type="match status" value="1"/>
</dbReference>
<feature type="compositionally biased region" description="Polar residues" evidence="16">
    <location>
        <begin position="545"/>
        <end position="560"/>
    </location>
</feature>
<dbReference type="EMBL" id="VRMN01000004">
    <property type="protein sequence ID" value="KAA8494891.1"/>
    <property type="molecule type" value="Genomic_DNA"/>
</dbReference>
<keyword evidence="4" id="KW-0479">Metal-binding</keyword>
<dbReference type="GO" id="GO:0008270">
    <property type="term" value="F:zinc ion binding"/>
    <property type="evidence" value="ECO:0007669"/>
    <property type="project" value="UniProtKB-KW"/>
</dbReference>
<dbReference type="SUPFAM" id="SSF54001">
    <property type="entry name" value="Cysteine proteinases"/>
    <property type="match status" value="1"/>
</dbReference>
<reference evidence="20" key="1">
    <citation type="journal article" date="2019" name="Nat. Commun.">
        <title>Expansion of phycobilisome linker gene families in mesophilic red algae.</title>
        <authorList>
            <person name="Lee J."/>
            <person name="Kim D."/>
            <person name="Bhattacharya D."/>
            <person name="Yoon H.S."/>
        </authorList>
    </citation>
    <scope>NUCLEOTIDE SEQUENCE [LARGE SCALE GENOMIC DNA]</scope>
    <source>
        <strain evidence="20">CCMP 1328</strain>
    </source>
</reference>
<dbReference type="InterPro" id="IPR001394">
    <property type="entry name" value="Peptidase_C19_UCH"/>
</dbReference>
<evidence type="ECO:0000256" key="2">
    <source>
        <dbReference type="ARBA" id="ARBA00004123"/>
    </source>
</evidence>
<evidence type="ECO:0000256" key="3">
    <source>
        <dbReference type="ARBA" id="ARBA00022670"/>
    </source>
</evidence>
<comment type="subcellular location">
    <subcellularLocation>
        <location evidence="2">Nucleus</location>
    </subcellularLocation>
</comment>
<evidence type="ECO:0000256" key="8">
    <source>
        <dbReference type="ARBA" id="ARBA00022807"/>
    </source>
</evidence>
<feature type="region of interest" description="Disordered" evidence="16">
    <location>
        <begin position="1"/>
        <end position="30"/>
    </location>
</feature>
<dbReference type="OMA" id="GCEMDIL"/>
<keyword evidence="5 14" id="KW-0863">Zinc-finger</keyword>
<evidence type="ECO:0000259" key="17">
    <source>
        <dbReference type="PROSITE" id="PS50235"/>
    </source>
</evidence>
<feature type="compositionally biased region" description="Polar residues" evidence="16">
    <location>
        <begin position="696"/>
        <end position="707"/>
    </location>
</feature>
<dbReference type="Pfam" id="PF02148">
    <property type="entry name" value="zf-UBP"/>
    <property type="match status" value="1"/>
</dbReference>
<dbReference type="InterPro" id="IPR028889">
    <property type="entry name" value="USP"/>
</dbReference>
<keyword evidence="20" id="KW-1185">Reference proteome</keyword>
<dbReference type="PANTHER" id="PTHR21646:SF33">
    <property type="entry name" value="UBIQUITIN CARBOXYL-TERMINAL HYDROLASE 22"/>
    <property type="match status" value="1"/>
</dbReference>
<dbReference type="AlphaFoldDB" id="A0A5J4YTP7"/>
<keyword evidence="9" id="KW-0862">Zinc</keyword>
<feature type="region of interest" description="Disordered" evidence="16">
    <location>
        <begin position="659"/>
        <end position="707"/>
    </location>
</feature>
<feature type="region of interest" description="Disordered" evidence="16">
    <location>
        <begin position="123"/>
        <end position="143"/>
    </location>
</feature>
<name>A0A5J4YTP7_PORPP</name>
<accession>A0A5J4YTP7</accession>
<protein>
    <recommendedName>
        <fullName evidence="15">Ubiquitin carboxyl-terminal hydrolase</fullName>
        <ecNumber evidence="15">3.4.19.12</ecNumber>
    </recommendedName>
</protein>
<sequence>MEGNGHDGSLEMRGESTDAQKLGRRNEGQIREEKLEHLSEPARPNGSCEVFLPLASVAESDADARCGMVTNHERMQDTAPRNPFRMCIHDPLSERAESLKLLRPVAAVLSNLAFARRLQLKAGHGAQRSGHGDPPSLRIVGGKNADIPENDQHLVPTVWGLQCFTCNRASRSNDKPVETESELYLCMSCVFVACKTGQTQRFLGKNRSHMECHTLQSNHRFWVSVDTGLIYCVTCECHVMDLGAFGGLMEVSDWSASDQKTSNGLRGRIKTKRRKMDDLNYWLPSGYEQETIEKYGAIDFPTDCTGMGGDRLPGMYNLGNTCYMNSVLQAFMYAPPLRNYFLSGGHAASCKRQESGTCVLCIMDKLVCDAYSGAAVERGFLIPQKMMELVWKSAENLASYAQHDAHELLLSILNIHPGDDTDQQASQAPAVLGNGGFKHDSVSPPDREGEDKATNGENARFFGSVLELKGLDAPADAQPVSGAATLSSSKGSVSDADFIRSIFAGHLQSDVICCVCQNRSATLEPFFDLSLDLEKESTSDDHASIASTSGGVPPQSTGVPSNERLKAQFDEEAVTTLYDSLIRFTEPEVFESSLRLHCSYCGKKQEAVKQTSIRSLPPILCVHLKRFEHDSRQSVYHKLESLVEFPVVGLDLTPHLTSTLRKSRRDRAAPSLENDCVVSGRSRDGPTAPHPPGHESPSNGPLQDVNQSTAVPMLGDSVREPSCLYDLFAVVNHQGKIDRGHYTTLVRWRDHWYDLDDDKVSKVQIEGKSIRSREAYLLFYTQRC</sequence>
<dbReference type="OrthoDB" id="2885at2759"/>
<proteinExistence type="inferred from homology"/>
<evidence type="ECO:0000256" key="1">
    <source>
        <dbReference type="ARBA" id="ARBA00000707"/>
    </source>
</evidence>
<dbReference type="PANTHER" id="PTHR21646">
    <property type="entry name" value="UBIQUITIN CARBOXYL-TERMINAL HYDROLASE"/>
    <property type="match status" value="1"/>
</dbReference>
<dbReference type="GO" id="GO:0005634">
    <property type="term" value="C:nucleus"/>
    <property type="evidence" value="ECO:0007669"/>
    <property type="project" value="UniProtKB-SubCell"/>
</dbReference>
<dbReference type="PROSITE" id="PS00972">
    <property type="entry name" value="USP_1"/>
    <property type="match status" value="1"/>
</dbReference>
<evidence type="ECO:0000256" key="13">
    <source>
        <dbReference type="ARBA" id="ARBA00038490"/>
    </source>
</evidence>
<feature type="compositionally biased region" description="Basic and acidic residues" evidence="16">
    <location>
        <begin position="437"/>
        <end position="454"/>
    </location>
</feature>
<dbReference type="InterPro" id="IPR018200">
    <property type="entry name" value="USP_CS"/>
</dbReference>
<evidence type="ECO:0000256" key="5">
    <source>
        <dbReference type="ARBA" id="ARBA00022771"/>
    </source>
</evidence>
<keyword evidence="7 15" id="KW-0378">Hydrolase</keyword>
<dbReference type="InterPro" id="IPR038765">
    <property type="entry name" value="Papain-like_cys_pep_sf"/>
</dbReference>
<keyword evidence="6 15" id="KW-0833">Ubl conjugation pathway</keyword>
<dbReference type="PROSITE" id="PS50235">
    <property type="entry name" value="USP_3"/>
    <property type="match status" value="1"/>
</dbReference>
<evidence type="ECO:0000256" key="11">
    <source>
        <dbReference type="ARBA" id="ARBA00023163"/>
    </source>
</evidence>
<evidence type="ECO:0000256" key="15">
    <source>
        <dbReference type="RuleBase" id="RU366025"/>
    </source>
</evidence>
<keyword evidence="12" id="KW-0539">Nucleus</keyword>
<evidence type="ECO:0000313" key="19">
    <source>
        <dbReference type="EMBL" id="KAA8494891.1"/>
    </source>
</evidence>
<dbReference type="GO" id="GO:0016579">
    <property type="term" value="P:protein deubiquitination"/>
    <property type="evidence" value="ECO:0007669"/>
    <property type="project" value="InterPro"/>
</dbReference>
<dbReference type="EC" id="3.4.19.12" evidence="15"/>
<evidence type="ECO:0000259" key="18">
    <source>
        <dbReference type="PROSITE" id="PS50271"/>
    </source>
</evidence>
<feature type="region of interest" description="Disordered" evidence="16">
    <location>
        <begin position="540"/>
        <end position="560"/>
    </location>
</feature>
<evidence type="ECO:0000256" key="16">
    <source>
        <dbReference type="SAM" id="MobiDB-lite"/>
    </source>
</evidence>
<evidence type="ECO:0000256" key="6">
    <source>
        <dbReference type="ARBA" id="ARBA00022786"/>
    </source>
</evidence>
<feature type="domain" description="USP" evidence="17">
    <location>
        <begin position="313"/>
        <end position="783"/>
    </location>
</feature>
<evidence type="ECO:0000256" key="10">
    <source>
        <dbReference type="ARBA" id="ARBA00023015"/>
    </source>
</evidence>
<dbReference type="GO" id="GO:0004843">
    <property type="term" value="F:cysteine-type deubiquitinase activity"/>
    <property type="evidence" value="ECO:0007669"/>
    <property type="project" value="UniProtKB-UniRule"/>
</dbReference>
<feature type="compositionally biased region" description="Basic and acidic residues" evidence="16">
    <location>
        <begin position="1"/>
        <end position="18"/>
    </location>
</feature>
<evidence type="ECO:0000256" key="9">
    <source>
        <dbReference type="ARBA" id="ARBA00022833"/>
    </source>
</evidence>
<dbReference type="InterPro" id="IPR001607">
    <property type="entry name" value="Znf_UBP"/>
</dbReference>
<dbReference type="GO" id="GO:0006508">
    <property type="term" value="P:proteolysis"/>
    <property type="evidence" value="ECO:0007669"/>
    <property type="project" value="UniProtKB-KW"/>
</dbReference>
<evidence type="ECO:0000256" key="4">
    <source>
        <dbReference type="ARBA" id="ARBA00022723"/>
    </source>
</evidence>
<dbReference type="Proteomes" id="UP000324585">
    <property type="component" value="Unassembled WGS sequence"/>
</dbReference>
<dbReference type="InterPro" id="IPR013083">
    <property type="entry name" value="Znf_RING/FYVE/PHD"/>
</dbReference>
<keyword evidence="8 15" id="KW-0788">Thiol protease</keyword>
<feature type="region of interest" description="Disordered" evidence="16">
    <location>
        <begin position="422"/>
        <end position="456"/>
    </location>
</feature>
<evidence type="ECO:0000256" key="14">
    <source>
        <dbReference type="PROSITE-ProRule" id="PRU00502"/>
    </source>
</evidence>
<dbReference type="Gene3D" id="3.90.70.10">
    <property type="entry name" value="Cysteine proteinases"/>
    <property type="match status" value="1"/>
</dbReference>
<keyword evidence="10" id="KW-0805">Transcription regulation</keyword>
<keyword evidence="3 15" id="KW-0645">Protease</keyword>
<evidence type="ECO:0000313" key="20">
    <source>
        <dbReference type="Proteomes" id="UP000324585"/>
    </source>
</evidence>
<evidence type="ECO:0000256" key="7">
    <source>
        <dbReference type="ARBA" id="ARBA00022801"/>
    </source>
</evidence>
<organism evidence="19 20">
    <name type="scientific">Porphyridium purpureum</name>
    <name type="common">Red alga</name>
    <name type="synonym">Porphyridium cruentum</name>
    <dbReference type="NCBI Taxonomy" id="35688"/>
    <lineage>
        <taxon>Eukaryota</taxon>
        <taxon>Rhodophyta</taxon>
        <taxon>Bangiophyceae</taxon>
        <taxon>Porphyridiales</taxon>
        <taxon>Porphyridiaceae</taxon>
        <taxon>Porphyridium</taxon>
    </lineage>
</organism>
<comment type="caution">
    <text evidence="19">The sequence shown here is derived from an EMBL/GenBank/DDBJ whole genome shotgun (WGS) entry which is preliminary data.</text>
</comment>
<dbReference type="PROSITE" id="PS50271">
    <property type="entry name" value="ZF_UBP"/>
    <property type="match status" value="1"/>
</dbReference>
<comment type="similarity">
    <text evidence="13">Belongs to the peptidase C19 family. UBP8 subfamily.</text>
</comment>
<feature type="domain" description="UBP-type" evidence="18">
    <location>
        <begin position="135"/>
        <end position="258"/>
    </location>
</feature>
<dbReference type="Gene3D" id="3.30.40.10">
    <property type="entry name" value="Zinc/RING finger domain, C3HC4 (zinc finger)"/>
    <property type="match status" value="1"/>
</dbReference>
<evidence type="ECO:0000256" key="12">
    <source>
        <dbReference type="ARBA" id="ARBA00023242"/>
    </source>
</evidence>
<dbReference type="PROSITE" id="PS00973">
    <property type="entry name" value="USP_2"/>
    <property type="match status" value="1"/>
</dbReference>
<dbReference type="InterPro" id="IPR050185">
    <property type="entry name" value="Ub_carboxyl-term_hydrolase"/>
</dbReference>